<sequence>MLCTANGTRLLTASTAQSAQICIDTLNNQQPPRSSPLYTVMAMANTLEFNPATCRQAWVIRGQSHSRRIATWPTWFARNRGEKPLLYLHSATSSAQLCSLSRGTEQRGILCNDIQTRPARWTRGAHPSLPLWLASNPHCTPYDPASGEETRAIVLAALHALYIEGRPGFYYLALHDQHDGPGLAQQDRADAIKGMYRIGREPPAPLHVRLLGAGYVFAEVVHAARLLEEDWNVSAQLWSCPSYTRLVREANAAERWNRLHPLAEKRSSHLRDCLAGNDSPVIAVTGYPQSVVDPLAAHVRARFVALGAGSVRPAAPDRYWITALALKALAEDGLIGPQQVERALQQYRLR</sequence>
<evidence type="ECO:0000313" key="4">
    <source>
        <dbReference type="Proteomes" id="UP000199620"/>
    </source>
</evidence>
<dbReference type="RefSeq" id="WP_050593349.1">
    <property type="nucleotide sequence ID" value="NZ_BMNU01000004.1"/>
</dbReference>
<dbReference type="InterPro" id="IPR051157">
    <property type="entry name" value="PDH/Transketolase"/>
</dbReference>
<keyword evidence="4" id="KW-1185">Reference proteome</keyword>
<dbReference type="Proteomes" id="UP000199620">
    <property type="component" value="Chromosome I"/>
</dbReference>
<accession>A0A5B2UYH1</accession>
<dbReference type="PANTHER" id="PTHR43825">
    <property type="entry name" value="PYRUVATE DEHYDROGENASE E1 COMPONENT"/>
    <property type="match status" value="1"/>
</dbReference>
<dbReference type="EMBL" id="LT629800">
    <property type="protein sequence ID" value="SDU88318.1"/>
    <property type="molecule type" value="Genomic_DNA"/>
</dbReference>
<dbReference type="OrthoDB" id="9020579at2"/>
<proteinExistence type="predicted"/>
<dbReference type="Proteomes" id="UP000325296">
    <property type="component" value="Unassembled WGS sequence"/>
</dbReference>
<protein>
    <submittedName>
        <fullName evidence="2 3">Pyruvate dehydrogenase</fullName>
    </submittedName>
</protein>
<dbReference type="InterPro" id="IPR055152">
    <property type="entry name" value="Transketolase-like_C_2"/>
</dbReference>
<dbReference type="SUPFAM" id="SSF52922">
    <property type="entry name" value="TK C-terminal domain-like"/>
    <property type="match status" value="1"/>
</dbReference>
<gene>
    <name evidence="2" type="ORF">F1720_07360</name>
    <name evidence="3" type="ORF">SAMN04490181_0987</name>
</gene>
<keyword evidence="2" id="KW-0670">Pyruvate</keyword>
<reference evidence="3 4" key="1">
    <citation type="submission" date="2016-10" db="EMBL/GenBank/DDBJ databases">
        <authorList>
            <person name="Varghese N."/>
            <person name="Submissions S."/>
        </authorList>
    </citation>
    <scope>NUCLEOTIDE SEQUENCE [LARGE SCALE GENOMIC DNA]</scope>
    <source>
        <strain evidence="3 4">BS2771</strain>
    </source>
</reference>
<dbReference type="PANTHER" id="PTHR43825:SF3">
    <property type="entry name" value="PYRUVATE DEHYDROGENASE E1 COMPONENT"/>
    <property type="match status" value="1"/>
</dbReference>
<dbReference type="InterPro" id="IPR009014">
    <property type="entry name" value="Transketo_C/PFOR_II"/>
</dbReference>
<reference evidence="2 5" key="2">
    <citation type="submission" date="2019-09" db="EMBL/GenBank/DDBJ databases">
        <title>Draft genome sequence of Pseudomonas brenneri CCUG 51514(T).</title>
        <authorList>
            <person name="Tunovic T."/>
            <person name="Pineiro-Iglesias B."/>
            <person name="Unosson C."/>
            <person name="Inganas E."/>
            <person name="Ohlen M."/>
            <person name="Cardew S."/>
            <person name="Jensie-Markopoulos S."/>
            <person name="Salva-Serra F."/>
            <person name="Jaen-Luchoro D."/>
            <person name="Svensson-Stadler L."/>
            <person name="Chun J."/>
            <person name="Moore E."/>
        </authorList>
    </citation>
    <scope>NUCLEOTIDE SEQUENCE [LARGE SCALE GENOMIC DNA]</scope>
    <source>
        <strain evidence="2 5">CCUG 51514</strain>
    </source>
</reference>
<evidence type="ECO:0000313" key="3">
    <source>
        <dbReference type="EMBL" id="SDU88318.1"/>
    </source>
</evidence>
<evidence type="ECO:0000259" key="1">
    <source>
        <dbReference type="Pfam" id="PF22613"/>
    </source>
</evidence>
<organism evidence="2 5">
    <name type="scientific">Pseudomonas brenneri</name>
    <dbReference type="NCBI Taxonomy" id="129817"/>
    <lineage>
        <taxon>Bacteria</taxon>
        <taxon>Pseudomonadati</taxon>
        <taxon>Pseudomonadota</taxon>
        <taxon>Gammaproteobacteria</taxon>
        <taxon>Pseudomonadales</taxon>
        <taxon>Pseudomonadaceae</taxon>
        <taxon>Pseudomonas</taxon>
    </lineage>
</organism>
<dbReference type="Pfam" id="PF22613">
    <property type="entry name" value="Transketolase_C_1"/>
    <property type="match status" value="1"/>
</dbReference>
<dbReference type="Gene3D" id="3.40.50.920">
    <property type="match status" value="1"/>
</dbReference>
<dbReference type="EMBL" id="VUOL01000003">
    <property type="protein sequence ID" value="KAA2231876.1"/>
    <property type="molecule type" value="Genomic_DNA"/>
</dbReference>
<feature type="domain" description="Transketolase-like C-terminal" evidence="1">
    <location>
        <begin position="194"/>
        <end position="296"/>
    </location>
</feature>
<evidence type="ECO:0000313" key="2">
    <source>
        <dbReference type="EMBL" id="KAA2231876.1"/>
    </source>
</evidence>
<dbReference type="AlphaFoldDB" id="A0A5B2UYH1"/>
<name>A0A5B2UYH1_9PSED</name>
<evidence type="ECO:0000313" key="5">
    <source>
        <dbReference type="Proteomes" id="UP000325296"/>
    </source>
</evidence>